<name>A0A7J0CLQ3_STRMI</name>
<accession>A0A7J0CLQ3</accession>
<dbReference type="EMBL" id="BLWD01000001">
    <property type="protein sequence ID" value="GFN03416.1"/>
    <property type="molecule type" value="Genomic_DNA"/>
</dbReference>
<dbReference type="Proteomes" id="UP000498740">
    <property type="component" value="Unassembled WGS sequence"/>
</dbReference>
<reference evidence="2 3" key="1">
    <citation type="submission" date="2020-05" db="EMBL/GenBank/DDBJ databases">
        <title>Whole genome shotgun sequence of Streptomyces microflavus NBRC 13062.</title>
        <authorList>
            <person name="Komaki H."/>
            <person name="Tamura T."/>
        </authorList>
    </citation>
    <scope>NUCLEOTIDE SEQUENCE [LARGE SCALE GENOMIC DNA]</scope>
    <source>
        <strain evidence="2 3">NBRC 13062</strain>
    </source>
</reference>
<organism evidence="2 3">
    <name type="scientific">Streptomyces microflavus</name>
    <name type="common">Streptomyces lipmanii</name>
    <dbReference type="NCBI Taxonomy" id="1919"/>
    <lineage>
        <taxon>Bacteria</taxon>
        <taxon>Bacillati</taxon>
        <taxon>Actinomycetota</taxon>
        <taxon>Actinomycetes</taxon>
        <taxon>Kitasatosporales</taxon>
        <taxon>Streptomycetaceae</taxon>
        <taxon>Streptomyces</taxon>
    </lineage>
</organism>
<evidence type="ECO:0000256" key="1">
    <source>
        <dbReference type="SAM" id="MobiDB-lite"/>
    </source>
</evidence>
<gene>
    <name evidence="2" type="ORF">Smic_19720</name>
</gene>
<comment type="caution">
    <text evidence="2">The sequence shown here is derived from an EMBL/GenBank/DDBJ whole genome shotgun (WGS) entry which is preliminary data.</text>
</comment>
<dbReference type="AlphaFoldDB" id="A0A7J0CLQ3"/>
<proteinExistence type="predicted"/>
<protein>
    <submittedName>
        <fullName evidence="2">Uncharacterized protein</fullName>
    </submittedName>
</protein>
<evidence type="ECO:0000313" key="2">
    <source>
        <dbReference type="EMBL" id="GFN03416.1"/>
    </source>
</evidence>
<sequence>MRPGLPARQLRTLKAELYDPSAIGTRSVISSRRMVVGRRRECPDTGSARAGIGHSGDRAIRRLRARRVSRAAPETSTTVRRRGRAMGQDVPVVRASAASAAGEWAR</sequence>
<feature type="region of interest" description="Disordered" evidence="1">
    <location>
        <begin position="68"/>
        <end position="91"/>
    </location>
</feature>
<evidence type="ECO:0000313" key="3">
    <source>
        <dbReference type="Proteomes" id="UP000498740"/>
    </source>
</evidence>